<keyword evidence="1" id="KW-0732">Signal</keyword>
<accession>A0A401TXS6</accession>
<reference evidence="2 3" key="1">
    <citation type="journal article" date="2018" name="Nat. Ecol. Evol.">
        <title>Shark genomes provide insights into elasmobranch evolution and the origin of vertebrates.</title>
        <authorList>
            <person name="Hara Y"/>
            <person name="Yamaguchi K"/>
            <person name="Onimaru K"/>
            <person name="Kadota M"/>
            <person name="Koyanagi M"/>
            <person name="Keeley SD"/>
            <person name="Tatsumi K"/>
            <person name="Tanaka K"/>
            <person name="Motone F"/>
            <person name="Kageyama Y"/>
            <person name="Nozu R"/>
            <person name="Adachi N"/>
            <person name="Nishimura O"/>
            <person name="Nakagawa R"/>
            <person name="Tanegashima C"/>
            <person name="Kiyatake I"/>
            <person name="Matsumoto R"/>
            <person name="Murakumo K"/>
            <person name="Nishida K"/>
            <person name="Terakita A"/>
            <person name="Kuratani S"/>
            <person name="Sato K"/>
            <person name="Hyodo S Kuraku.S."/>
        </authorList>
    </citation>
    <scope>NUCLEOTIDE SEQUENCE [LARGE SCALE GENOMIC DNA]</scope>
</reference>
<feature type="chain" id="PRO_5019423345" evidence="1">
    <location>
        <begin position="25"/>
        <end position="73"/>
    </location>
</feature>
<organism evidence="2 3">
    <name type="scientific">Chiloscyllium punctatum</name>
    <name type="common">Brownbanded bambooshark</name>
    <name type="synonym">Hemiscyllium punctatum</name>
    <dbReference type="NCBI Taxonomy" id="137246"/>
    <lineage>
        <taxon>Eukaryota</taxon>
        <taxon>Metazoa</taxon>
        <taxon>Chordata</taxon>
        <taxon>Craniata</taxon>
        <taxon>Vertebrata</taxon>
        <taxon>Chondrichthyes</taxon>
        <taxon>Elasmobranchii</taxon>
        <taxon>Galeomorphii</taxon>
        <taxon>Galeoidea</taxon>
        <taxon>Orectolobiformes</taxon>
        <taxon>Hemiscylliidae</taxon>
        <taxon>Chiloscyllium</taxon>
    </lineage>
</organism>
<keyword evidence="3" id="KW-1185">Reference proteome</keyword>
<feature type="signal peptide" evidence="1">
    <location>
        <begin position="1"/>
        <end position="24"/>
    </location>
</feature>
<evidence type="ECO:0000313" key="2">
    <source>
        <dbReference type="EMBL" id="GCC47430.1"/>
    </source>
</evidence>
<feature type="non-terminal residue" evidence="2">
    <location>
        <position position="73"/>
    </location>
</feature>
<dbReference type="AlphaFoldDB" id="A0A401TXS6"/>
<protein>
    <submittedName>
        <fullName evidence="2">Uncharacterized protein</fullName>
    </submittedName>
</protein>
<name>A0A401TXS6_CHIPU</name>
<gene>
    <name evidence="2" type="ORF">chiPu_0031667</name>
</gene>
<comment type="caution">
    <text evidence="2">The sequence shown here is derived from an EMBL/GenBank/DDBJ whole genome shotgun (WGS) entry which is preliminary data.</text>
</comment>
<dbReference type="Proteomes" id="UP000287033">
    <property type="component" value="Unassembled WGS sequence"/>
</dbReference>
<evidence type="ECO:0000313" key="3">
    <source>
        <dbReference type="Proteomes" id="UP000287033"/>
    </source>
</evidence>
<dbReference type="OrthoDB" id="9907157at2759"/>
<proteinExistence type="predicted"/>
<dbReference type="EMBL" id="BEZZ01215538">
    <property type="protein sequence ID" value="GCC47430.1"/>
    <property type="molecule type" value="Genomic_DNA"/>
</dbReference>
<sequence length="73" mass="8154">MAVWPFGPWGVLLLLALSVGCTRACLLCSADLKEALEEVRLDYIPGHSSGTDRERADSVLRELVETYQRYSII</sequence>
<evidence type="ECO:0000256" key="1">
    <source>
        <dbReference type="SAM" id="SignalP"/>
    </source>
</evidence>